<proteinExistence type="predicted"/>
<protein>
    <submittedName>
        <fullName evidence="1">Uncharacterized protein</fullName>
    </submittedName>
</protein>
<accession>A0A1S8X1V8</accession>
<dbReference type="AlphaFoldDB" id="A0A1S8X1V8"/>
<dbReference type="Proteomes" id="UP000243686">
    <property type="component" value="Unassembled WGS sequence"/>
</dbReference>
<keyword evidence="2" id="KW-1185">Reference proteome</keyword>
<dbReference type="EMBL" id="KV892495">
    <property type="protein sequence ID" value="OON20702.1"/>
    <property type="molecule type" value="Genomic_DNA"/>
</dbReference>
<gene>
    <name evidence="1" type="ORF">X801_03411</name>
</gene>
<organism evidence="1 2">
    <name type="scientific">Opisthorchis viverrini</name>
    <name type="common">Southeast Asian liver fluke</name>
    <dbReference type="NCBI Taxonomy" id="6198"/>
    <lineage>
        <taxon>Eukaryota</taxon>
        <taxon>Metazoa</taxon>
        <taxon>Spiralia</taxon>
        <taxon>Lophotrochozoa</taxon>
        <taxon>Platyhelminthes</taxon>
        <taxon>Trematoda</taxon>
        <taxon>Digenea</taxon>
        <taxon>Opisthorchiida</taxon>
        <taxon>Opisthorchiata</taxon>
        <taxon>Opisthorchiidae</taxon>
        <taxon>Opisthorchis</taxon>
    </lineage>
</organism>
<sequence length="380" mass="42595">VFCLTSYDGIEDTFQNFADHSLADIVSDFHLTTLMDDDFIAGFCTKGDVTILPLEASTAFDFSVEKSTLTFKMSPTVYAGFGLACSKIKEKPRRLHYRFRLDLRTPKFRRNSRLHQRLKGFLKASLDPIDSIRVPPDVLKPRPCLVCWSPRVEPTPHSESRSTPLPQSLAAHLTKNKYFKLRPTLTVERWSEPVHLPNLFDSPFDDQPGSDVNPDSARLAYTILSGLATGIVPPPSQSVAVQPNPCVCEPRLAPLFSLNIREVTSFGTPYQNPVLIQLTGLFMPGQVDELEADSEIIGFLFNVLVGRQLNLCSLYRSIFFSQIIKQRSNSRGFLFFATQPFSLGRSCNPCSADEYNVVARLFISDPAQKSPFVTINFKMG</sequence>
<evidence type="ECO:0000313" key="1">
    <source>
        <dbReference type="EMBL" id="OON20702.1"/>
    </source>
</evidence>
<reference evidence="1 2" key="1">
    <citation type="submission" date="2015-03" db="EMBL/GenBank/DDBJ databases">
        <title>Draft genome of the nematode, Opisthorchis viverrini.</title>
        <authorList>
            <person name="Mitreva M."/>
        </authorList>
    </citation>
    <scope>NUCLEOTIDE SEQUENCE [LARGE SCALE GENOMIC DNA]</scope>
    <source>
        <strain evidence="1">Khon Kaen</strain>
    </source>
</reference>
<feature type="non-terminal residue" evidence="1">
    <location>
        <position position="1"/>
    </location>
</feature>
<evidence type="ECO:0000313" key="2">
    <source>
        <dbReference type="Proteomes" id="UP000243686"/>
    </source>
</evidence>
<name>A0A1S8X1V8_OPIVI</name>